<gene>
    <name evidence="9" type="ORF">DCAR_0622905</name>
</gene>
<proteinExistence type="inferred from homology"/>
<keyword evidence="8" id="KW-0472">Membrane</keyword>
<dbReference type="KEGG" id="dcr:108226522"/>
<evidence type="ECO:0000313" key="9">
    <source>
        <dbReference type="EMBL" id="WOH03506.1"/>
    </source>
</evidence>
<evidence type="ECO:0000256" key="1">
    <source>
        <dbReference type="ARBA" id="ARBA00004613"/>
    </source>
</evidence>
<feature type="transmembrane region" description="Helical" evidence="8">
    <location>
        <begin position="6"/>
        <end position="26"/>
    </location>
</feature>
<dbReference type="AlphaFoldDB" id="A0AAF0X827"/>
<evidence type="ECO:0000313" key="10">
    <source>
        <dbReference type="Proteomes" id="UP000077755"/>
    </source>
</evidence>
<evidence type="ECO:0000256" key="7">
    <source>
        <dbReference type="ARBA" id="ARBA00023098"/>
    </source>
</evidence>
<dbReference type="PANTHER" id="PTHR45650:SF2">
    <property type="entry name" value="OS06G0560700 PROTEIN"/>
    <property type="match status" value="1"/>
</dbReference>
<dbReference type="Proteomes" id="UP000077755">
    <property type="component" value="Chromosome 6"/>
</dbReference>
<keyword evidence="8" id="KW-1133">Transmembrane helix</keyword>
<evidence type="ECO:0000256" key="6">
    <source>
        <dbReference type="ARBA" id="ARBA00022963"/>
    </source>
</evidence>
<keyword evidence="8" id="KW-0812">Transmembrane</keyword>
<dbReference type="SUPFAM" id="SSF52266">
    <property type="entry name" value="SGNH hydrolase"/>
    <property type="match status" value="1"/>
</dbReference>
<dbReference type="CDD" id="cd01837">
    <property type="entry name" value="SGNH_plant_lipase_like"/>
    <property type="match status" value="1"/>
</dbReference>
<dbReference type="InterPro" id="IPR036514">
    <property type="entry name" value="SGNH_hydro_sf"/>
</dbReference>
<comment type="similarity">
    <text evidence="2">Belongs to the 'GDSL' lipolytic enzyme family.</text>
</comment>
<name>A0AAF0X827_DAUCS</name>
<dbReference type="PANTHER" id="PTHR45650">
    <property type="entry name" value="GDSL-LIKE LIPASE/ACYLHYDROLASE-RELATED"/>
    <property type="match status" value="1"/>
</dbReference>
<reference evidence="9" key="1">
    <citation type="journal article" date="2016" name="Nat. Genet.">
        <title>A high-quality carrot genome assembly provides new insights into carotenoid accumulation and asterid genome evolution.</title>
        <authorList>
            <person name="Iorizzo M."/>
            <person name="Ellison S."/>
            <person name="Senalik D."/>
            <person name="Zeng P."/>
            <person name="Satapoomin P."/>
            <person name="Huang J."/>
            <person name="Bowman M."/>
            <person name="Iovene M."/>
            <person name="Sanseverino W."/>
            <person name="Cavagnaro P."/>
            <person name="Yildiz M."/>
            <person name="Macko-Podgorni A."/>
            <person name="Moranska E."/>
            <person name="Grzebelus E."/>
            <person name="Grzebelus D."/>
            <person name="Ashrafi H."/>
            <person name="Zheng Z."/>
            <person name="Cheng S."/>
            <person name="Spooner D."/>
            <person name="Van Deynze A."/>
            <person name="Simon P."/>
        </authorList>
    </citation>
    <scope>NUCLEOTIDE SEQUENCE</scope>
    <source>
        <tissue evidence="9">Leaf</tissue>
    </source>
</reference>
<keyword evidence="10" id="KW-1185">Reference proteome</keyword>
<dbReference type="InterPro" id="IPR035669">
    <property type="entry name" value="SGNH_plant_lipase-like"/>
</dbReference>
<evidence type="ECO:0000256" key="3">
    <source>
        <dbReference type="ARBA" id="ARBA00022525"/>
    </source>
</evidence>
<comment type="subcellular location">
    <subcellularLocation>
        <location evidence="1">Secreted</location>
    </subcellularLocation>
</comment>
<dbReference type="Pfam" id="PF00657">
    <property type="entry name" value="Lipase_GDSL"/>
    <property type="match status" value="1"/>
</dbReference>
<organism evidence="9 10">
    <name type="scientific">Daucus carota subsp. sativus</name>
    <name type="common">Carrot</name>
    <dbReference type="NCBI Taxonomy" id="79200"/>
    <lineage>
        <taxon>Eukaryota</taxon>
        <taxon>Viridiplantae</taxon>
        <taxon>Streptophyta</taxon>
        <taxon>Embryophyta</taxon>
        <taxon>Tracheophyta</taxon>
        <taxon>Spermatophyta</taxon>
        <taxon>Magnoliopsida</taxon>
        <taxon>eudicotyledons</taxon>
        <taxon>Gunneridae</taxon>
        <taxon>Pentapetalae</taxon>
        <taxon>asterids</taxon>
        <taxon>campanulids</taxon>
        <taxon>Apiales</taxon>
        <taxon>Apiaceae</taxon>
        <taxon>Apioideae</taxon>
        <taxon>Scandiceae</taxon>
        <taxon>Daucinae</taxon>
        <taxon>Daucus</taxon>
        <taxon>Daucus sect. Daucus</taxon>
    </lineage>
</organism>
<dbReference type="InterPro" id="IPR051238">
    <property type="entry name" value="GDSL_esterase/lipase"/>
</dbReference>
<evidence type="ECO:0000256" key="5">
    <source>
        <dbReference type="ARBA" id="ARBA00022801"/>
    </source>
</evidence>
<dbReference type="GO" id="GO:0016042">
    <property type="term" value="P:lipid catabolic process"/>
    <property type="evidence" value="ECO:0007669"/>
    <property type="project" value="UniProtKB-KW"/>
</dbReference>
<dbReference type="Gene3D" id="3.40.50.1110">
    <property type="entry name" value="SGNH hydrolase"/>
    <property type="match status" value="1"/>
</dbReference>
<keyword evidence="4" id="KW-0732">Signal</keyword>
<sequence length="386" mass="42142">MAAINLLPPILFISLCFSFLLFSSFYPHQIFGNAEKTGDENNSIRGMFVFGSSLVDNGNNNFLQNLAKADYLPYGIDFPLGPSGRFTNGKNIIDLLGDQLKFPAFIPAFTDPSTKGNRTLLGVNFASGGSGILDDTGSIAGEVMSLNEQIKKFEEVTLPEMENQLESSSRESLSKYLFVIGSGGNDYTLNYFFTKSQANISVQAFSANLTSTLFTQLKKLYNLGARKFVLMSLYPLGCSPGTISASAQPQRKGCNQYLNEAAHIFNTNLRSLVNDSRTEMPGSDLVIVNAYKIVRDIIKNPALKGFTDATQPCCHVPSLEEGGNGISCKRGGSTCEDRSKHVYFDGLHPTEAVNVVLATKAFASNSTTEVYPFNIRELAQIQGHYL</sequence>
<accession>A0AAF0X827</accession>
<dbReference type="InterPro" id="IPR001087">
    <property type="entry name" value="GDSL"/>
</dbReference>
<dbReference type="GO" id="GO:0016788">
    <property type="term" value="F:hydrolase activity, acting on ester bonds"/>
    <property type="evidence" value="ECO:0007669"/>
    <property type="project" value="InterPro"/>
</dbReference>
<dbReference type="EMBL" id="CP093348">
    <property type="protein sequence ID" value="WOH03506.1"/>
    <property type="molecule type" value="Genomic_DNA"/>
</dbReference>
<keyword evidence="5" id="KW-0378">Hydrolase</keyword>
<keyword evidence="3" id="KW-0964">Secreted</keyword>
<evidence type="ECO:0000256" key="2">
    <source>
        <dbReference type="ARBA" id="ARBA00008668"/>
    </source>
</evidence>
<protein>
    <submittedName>
        <fullName evidence="9">Uncharacterized protein</fullName>
    </submittedName>
</protein>
<keyword evidence="7" id="KW-0443">Lipid metabolism</keyword>
<reference evidence="9" key="2">
    <citation type="submission" date="2022-03" db="EMBL/GenBank/DDBJ databases">
        <title>Draft title - Genomic analysis of global carrot germplasm unveils the trajectory of domestication and the origin of high carotenoid orange carrot.</title>
        <authorList>
            <person name="Iorizzo M."/>
            <person name="Ellison S."/>
            <person name="Senalik D."/>
            <person name="Macko-Podgorni A."/>
            <person name="Grzebelus D."/>
            <person name="Bostan H."/>
            <person name="Rolling W."/>
            <person name="Curaba J."/>
            <person name="Simon P."/>
        </authorList>
    </citation>
    <scope>NUCLEOTIDE SEQUENCE</scope>
    <source>
        <tissue evidence="9">Leaf</tissue>
    </source>
</reference>
<keyword evidence="6" id="KW-0442">Lipid degradation</keyword>
<dbReference type="GO" id="GO:0005576">
    <property type="term" value="C:extracellular region"/>
    <property type="evidence" value="ECO:0007669"/>
    <property type="project" value="UniProtKB-SubCell"/>
</dbReference>
<evidence type="ECO:0000256" key="8">
    <source>
        <dbReference type="SAM" id="Phobius"/>
    </source>
</evidence>
<evidence type="ECO:0000256" key="4">
    <source>
        <dbReference type="ARBA" id="ARBA00022729"/>
    </source>
</evidence>